<evidence type="ECO:0008006" key="3">
    <source>
        <dbReference type="Google" id="ProtNLM"/>
    </source>
</evidence>
<evidence type="ECO:0000313" key="2">
    <source>
        <dbReference type="Proteomes" id="UP000318126"/>
    </source>
</evidence>
<gene>
    <name evidence="1" type="ORF">FN961_08275</name>
</gene>
<sequence>MNKTILTSLLLLTTACSSDKVDDIQNPNAMPVETSTSMSVVQEPKSISKSKDLVVVKDSPSLNKTHSYKLNGQKFTSNTDLLVKGSPVSSPAMSEVGVLKGSFVIITKKIAQLPLGYQVDKIAKETYRLTPLDTQDGLYALYSDLLKNANFTRVEIEIDFSGPSGALEY</sequence>
<accession>A0A553JQE4</accession>
<reference evidence="2" key="1">
    <citation type="submission" date="2019-07" db="EMBL/GenBank/DDBJ databases">
        <title>Shewanella sp. YLB-08 draft genomic sequence.</title>
        <authorList>
            <person name="Yu L."/>
        </authorList>
    </citation>
    <scope>NUCLEOTIDE SEQUENCE [LARGE SCALE GENOMIC DNA]</scope>
    <source>
        <strain evidence="2">JCM 20706</strain>
    </source>
</reference>
<name>A0A553JQE4_SHEHA</name>
<dbReference type="EMBL" id="VKGK01000008">
    <property type="protein sequence ID" value="TRY14687.1"/>
    <property type="molecule type" value="Genomic_DNA"/>
</dbReference>
<dbReference type="RefSeq" id="WP_143564087.1">
    <property type="nucleotide sequence ID" value="NZ_BMPL01000006.1"/>
</dbReference>
<dbReference type="Proteomes" id="UP000318126">
    <property type="component" value="Unassembled WGS sequence"/>
</dbReference>
<evidence type="ECO:0000313" key="1">
    <source>
        <dbReference type="EMBL" id="TRY14687.1"/>
    </source>
</evidence>
<organism evidence="1 2">
    <name type="scientific">Shewanella hanedai</name>
    <name type="common">Alteromonas hanedai</name>
    <dbReference type="NCBI Taxonomy" id="25"/>
    <lineage>
        <taxon>Bacteria</taxon>
        <taxon>Pseudomonadati</taxon>
        <taxon>Pseudomonadota</taxon>
        <taxon>Gammaproteobacteria</taxon>
        <taxon>Alteromonadales</taxon>
        <taxon>Shewanellaceae</taxon>
        <taxon>Shewanella</taxon>
    </lineage>
</organism>
<comment type="caution">
    <text evidence="1">The sequence shown here is derived from an EMBL/GenBank/DDBJ whole genome shotgun (WGS) entry which is preliminary data.</text>
</comment>
<dbReference type="OrthoDB" id="6267424at2"/>
<dbReference type="PROSITE" id="PS51257">
    <property type="entry name" value="PROKAR_LIPOPROTEIN"/>
    <property type="match status" value="1"/>
</dbReference>
<proteinExistence type="predicted"/>
<dbReference type="AlphaFoldDB" id="A0A553JQE4"/>
<protein>
    <recommendedName>
        <fullName evidence="3">Lipoprotein</fullName>
    </recommendedName>
</protein>
<keyword evidence="2" id="KW-1185">Reference proteome</keyword>